<evidence type="ECO:0000256" key="3">
    <source>
        <dbReference type="ARBA" id="ARBA00004496"/>
    </source>
</evidence>
<evidence type="ECO:0000256" key="1">
    <source>
        <dbReference type="ARBA" id="ARBA00002738"/>
    </source>
</evidence>
<dbReference type="InterPro" id="IPR039024">
    <property type="entry name" value="RTC4"/>
</dbReference>
<dbReference type="Pfam" id="PF14474">
    <property type="entry name" value="RTC4"/>
    <property type="match status" value="1"/>
</dbReference>
<dbReference type="PANTHER" id="PTHR41391:SF1">
    <property type="entry name" value="RESTRICTION OF TELOMERE CAPPING PROTEIN 4"/>
    <property type="match status" value="1"/>
</dbReference>
<feature type="domain" description="Restriction of telomere capping protein 4 C-terminal" evidence="9">
    <location>
        <begin position="261"/>
        <end position="345"/>
    </location>
</feature>
<comment type="subcellular location">
    <subcellularLocation>
        <location evidence="3">Cytoplasm</location>
    </subcellularLocation>
    <subcellularLocation>
        <location evidence="2">Nucleus</location>
    </subcellularLocation>
</comment>
<organism evidence="10 11">
    <name type="scientific">Puccinia striiformis</name>
    <dbReference type="NCBI Taxonomy" id="27350"/>
    <lineage>
        <taxon>Eukaryota</taxon>
        <taxon>Fungi</taxon>
        <taxon>Dikarya</taxon>
        <taxon>Basidiomycota</taxon>
        <taxon>Pucciniomycotina</taxon>
        <taxon>Pucciniomycetes</taxon>
        <taxon>Pucciniales</taxon>
        <taxon>Pucciniaceae</taxon>
        <taxon>Puccinia</taxon>
    </lineage>
</organism>
<keyword evidence="6" id="KW-0963">Cytoplasm</keyword>
<feature type="compositionally biased region" description="Low complexity" evidence="8">
    <location>
        <begin position="31"/>
        <end position="41"/>
    </location>
</feature>
<evidence type="ECO:0000256" key="5">
    <source>
        <dbReference type="ARBA" id="ARBA00015162"/>
    </source>
</evidence>
<dbReference type="GO" id="GO:0005634">
    <property type="term" value="C:nucleus"/>
    <property type="evidence" value="ECO:0007669"/>
    <property type="project" value="UniProtKB-SubCell"/>
</dbReference>
<protein>
    <recommendedName>
        <fullName evidence="5">Restriction of telomere capping protein 4</fullName>
    </recommendedName>
</protein>
<dbReference type="InterPro" id="IPR028094">
    <property type="entry name" value="RTC4_C"/>
</dbReference>
<proteinExistence type="inferred from homology"/>
<evidence type="ECO:0000256" key="6">
    <source>
        <dbReference type="ARBA" id="ARBA00022490"/>
    </source>
</evidence>
<comment type="caution">
    <text evidence="10">The sequence shown here is derived from an EMBL/GenBank/DDBJ whole genome shotgun (WGS) entry which is preliminary data.</text>
</comment>
<evidence type="ECO:0000313" key="11">
    <source>
        <dbReference type="Proteomes" id="UP000239156"/>
    </source>
</evidence>
<keyword evidence="7" id="KW-0539">Nucleus</keyword>
<gene>
    <name evidence="10" type="ORF">PSTT_02855</name>
</gene>
<dbReference type="PANTHER" id="PTHR41391">
    <property type="entry name" value="RESTRICTION OF TELOMERE CAPPING PROTEIN 4"/>
    <property type="match status" value="1"/>
</dbReference>
<name>A0A2S4VYR2_9BASI</name>
<reference evidence="10" key="1">
    <citation type="submission" date="2017-12" db="EMBL/GenBank/DDBJ databases">
        <title>Gene loss provides genomic basis for host adaptation in cereal stripe rust fungi.</title>
        <authorList>
            <person name="Xia C."/>
        </authorList>
    </citation>
    <scope>NUCLEOTIDE SEQUENCE [LARGE SCALE GENOMIC DNA]</scope>
    <source>
        <strain evidence="10">93-210</strain>
    </source>
</reference>
<dbReference type="AlphaFoldDB" id="A0A2S4VYR2"/>
<keyword evidence="11" id="KW-1185">Reference proteome</keyword>
<dbReference type="VEuPathDB" id="FungiDB:PSTT_02855"/>
<sequence length="373" mass="41546">MESLLDFLKFKIKFKKVVPPVQQKKKKKRCPSLTSLSTTPTEPQPTGPSQKRARTKSADVGTIKPVAVSHPEDNPRTSPVTLKAKPMAEAQTVVPPPIDPAELAPTVAGPPVNLLENMTNTLSSRGMRLQIADPNEMIHPAFRPLTDAQSQLLKELEELEPPEMPEPITGFVCPFCSEPLPGPHLAELQKSYKWYQKKSKGFTKQLCWTVTGNYCELHQKGFKLIPQAHARGWPKEIDWPGLPTRVLAMKTSLWRVARKQIPSEFFVAAVKRWVRLGPSKAKSSYHGADNFHVEVPGYYGNKGHGSIFNTLELMFLNSKHISRTSALASPMNAEHLLRKVLVPEAREDSRDYGTALFHAVESDSDDASDSDSE</sequence>
<accession>A0A2S4VYR2</accession>
<dbReference type="VEuPathDB" id="FungiDB:PSHT_07475"/>
<dbReference type="EMBL" id="PKSL01000017">
    <property type="protein sequence ID" value="POW14675.1"/>
    <property type="molecule type" value="Genomic_DNA"/>
</dbReference>
<comment type="function">
    <text evidence="1">May be involved in a process influencing telomere capping.</text>
</comment>
<dbReference type="GO" id="GO:0005737">
    <property type="term" value="C:cytoplasm"/>
    <property type="evidence" value="ECO:0007669"/>
    <property type="project" value="UniProtKB-SubCell"/>
</dbReference>
<evidence type="ECO:0000256" key="8">
    <source>
        <dbReference type="SAM" id="MobiDB-lite"/>
    </source>
</evidence>
<evidence type="ECO:0000256" key="7">
    <source>
        <dbReference type="ARBA" id="ARBA00023242"/>
    </source>
</evidence>
<evidence type="ECO:0000313" key="10">
    <source>
        <dbReference type="EMBL" id="POW14675.1"/>
    </source>
</evidence>
<evidence type="ECO:0000256" key="2">
    <source>
        <dbReference type="ARBA" id="ARBA00004123"/>
    </source>
</evidence>
<evidence type="ECO:0000256" key="4">
    <source>
        <dbReference type="ARBA" id="ARBA00009461"/>
    </source>
</evidence>
<evidence type="ECO:0000259" key="9">
    <source>
        <dbReference type="Pfam" id="PF14474"/>
    </source>
</evidence>
<dbReference type="Proteomes" id="UP000239156">
    <property type="component" value="Unassembled WGS sequence"/>
</dbReference>
<comment type="similarity">
    <text evidence="4">Belongs to the RTC4 family.</text>
</comment>
<feature type="region of interest" description="Disordered" evidence="8">
    <location>
        <begin position="20"/>
        <end position="78"/>
    </location>
</feature>